<reference evidence="3" key="2">
    <citation type="journal article" date="2021" name="PeerJ">
        <title>Extensive microbial diversity within the chicken gut microbiome revealed by metagenomics and culture.</title>
        <authorList>
            <person name="Gilroy R."/>
            <person name="Ravi A."/>
            <person name="Getino M."/>
            <person name="Pursley I."/>
            <person name="Horton D.L."/>
            <person name="Alikhan N.F."/>
            <person name="Baker D."/>
            <person name="Gharbi K."/>
            <person name="Hall N."/>
            <person name="Watson M."/>
            <person name="Adriaenssens E.M."/>
            <person name="Foster-Nyarko E."/>
            <person name="Jarju S."/>
            <person name="Secka A."/>
            <person name="Antonio M."/>
            <person name="Oren A."/>
            <person name="Chaudhuri R.R."/>
            <person name="La Ragione R."/>
            <person name="Hildebrand F."/>
            <person name="Pallen M.J."/>
        </authorList>
    </citation>
    <scope>NUCLEOTIDE SEQUENCE</scope>
    <source>
        <strain evidence="3">CHK190-19873</strain>
    </source>
</reference>
<dbReference type="Proteomes" id="UP000823935">
    <property type="component" value="Unassembled WGS sequence"/>
</dbReference>
<dbReference type="Pfam" id="PF02452">
    <property type="entry name" value="PemK_toxin"/>
    <property type="match status" value="1"/>
</dbReference>
<protein>
    <submittedName>
        <fullName evidence="3">Type II toxin-antitoxin system PemK/MazF family toxin</fullName>
    </submittedName>
</protein>
<proteinExistence type="inferred from homology"/>
<evidence type="ECO:0000256" key="2">
    <source>
        <dbReference type="ARBA" id="ARBA00022649"/>
    </source>
</evidence>
<dbReference type="GO" id="GO:0016075">
    <property type="term" value="P:rRNA catabolic process"/>
    <property type="evidence" value="ECO:0007669"/>
    <property type="project" value="TreeGrafter"/>
</dbReference>
<evidence type="ECO:0000313" key="4">
    <source>
        <dbReference type="Proteomes" id="UP000823935"/>
    </source>
</evidence>
<dbReference type="Gene3D" id="2.30.30.110">
    <property type="match status" value="1"/>
</dbReference>
<dbReference type="InterPro" id="IPR011067">
    <property type="entry name" value="Plasmid_toxin/cell-grow_inhib"/>
</dbReference>
<comment type="caution">
    <text evidence="3">The sequence shown here is derived from an EMBL/GenBank/DDBJ whole genome shotgun (WGS) entry which is preliminary data.</text>
</comment>
<name>A0A9D1EUC3_9FIRM</name>
<gene>
    <name evidence="3" type="ORF">IAB44_11295</name>
</gene>
<organism evidence="3 4">
    <name type="scientific">Candidatus Limivivens intestinipullorum</name>
    <dbReference type="NCBI Taxonomy" id="2840858"/>
    <lineage>
        <taxon>Bacteria</taxon>
        <taxon>Bacillati</taxon>
        <taxon>Bacillota</taxon>
        <taxon>Clostridia</taxon>
        <taxon>Lachnospirales</taxon>
        <taxon>Lachnospiraceae</taxon>
        <taxon>Lachnospiraceae incertae sedis</taxon>
        <taxon>Candidatus Limivivens</taxon>
    </lineage>
</organism>
<dbReference type="EMBL" id="DVIQ01000070">
    <property type="protein sequence ID" value="HIS32113.1"/>
    <property type="molecule type" value="Genomic_DNA"/>
</dbReference>
<comment type="similarity">
    <text evidence="1">Belongs to the PemK/MazF family.</text>
</comment>
<evidence type="ECO:0000313" key="3">
    <source>
        <dbReference type="EMBL" id="HIS32113.1"/>
    </source>
</evidence>
<dbReference type="SUPFAM" id="SSF50118">
    <property type="entry name" value="Cell growth inhibitor/plasmid maintenance toxic component"/>
    <property type="match status" value="1"/>
</dbReference>
<dbReference type="GO" id="GO:0003677">
    <property type="term" value="F:DNA binding"/>
    <property type="evidence" value="ECO:0007669"/>
    <property type="project" value="InterPro"/>
</dbReference>
<evidence type="ECO:0000256" key="1">
    <source>
        <dbReference type="ARBA" id="ARBA00007521"/>
    </source>
</evidence>
<accession>A0A9D1EUC3</accession>
<reference evidence="3" key="1">
    <citation type="submission" date="2020-10" db="EMBL/GenBank/DDBJ databases">
        <authorList>
            <person name="Gilroy R."/>
        </authorList>
    </citation>
    <scope>NUCLEOTIDE SEQUENCE</scope>
    <source>
        <strain evidence="3">CHK190-19873</strain>
    </source>
</reference>
<dbReference type="PANTHER" id="PTHR33988:SF2">
    <property type="entry name" value="ENDORIBONUCLEASE MAZF"/>
    <property type="match status" value="1"/>
</dbReference>
<dbReference type="AlphaFoldDB" id="A0A9D1EUC3"/>
<dbReference type="GO" id="GO:0004521">
    <property type="term" value="F:RNA endonuclease activity"/>
    <property type="evidence" value="ECO:0007669"/>
    <property type="project" value="TreeGrafter"/>
</dbReference>
<dbReference type="InterPro" id="IPR003477">
    <property type="entry name" value="PemK-like"/>
</dbReference>
<keyword evidence="2" id="KW-1277">Toxin-antitoxin system</keyword>
<sequence>MAKLPVNGTSVQRGRRPVLIVQNDVGNRYSSTTIIIPMTGRTKKALPTHVRIGTDSGLSRCSTLLCEQMMTIGIELLQGKIGEVTEPETLAKIDRAIRCSLAL</sequence>
<dbReference type="PANTHER" id="PTHR33988">
    <property type="entry name" value="ENDORIBONUCLEASE MAZF-RELATED"/>
    <property type="match status" value="1"/>
</dbReference>
<dbReference type="GO" id="GO:0006402">
    <property type="term" value="P:mRNA catabolic process"/>
    <property type="evidence" value="ECO:0007669"/>
    <property type="project" value="TreeGrafter"/>
</dbReference>